<organism evidence="1 2">
    <name type="scientific">Pseudomonas meliae</name>
    <dbReference type="NCBI Taxonomy" id="86176"/>
    <lineage>
        <taxon>Bacteria</taxon>
        <taxon>Pseudomonadati</taxon>
        <taxon>Pseudomonadota</taxon>
        <taxon>Gammaproteobacteria</taxon>
        <taxon>Pseudomonadales</taxon>
        <taxon>Pseudomonadaceae</taxon>
        <taxon>Pseudomonas</taxon>
    </lineage>
</organism>
<gene>
    <name evidence="1" type="ORF">ALO64_200142</name>
</gene>
<keyword evidence="2" id="KW-1185">Reference proteome</keyword>
<dbReference type="AlphaFoldDB" id="A0A0P9W4H1"/>
<name>A0A0P9W4H1_9PSED</name>
<dbReference type="EMBL" id="LJQT01000054">
    <property type="protein sequence ID" value="KPX94690.1"/>
    <property type="molecule type" value="Genomic_DNA"/>
</dbReference>
<dbReference type="Proteomes" id="UP000050455">
    <property type="component" value="Unassembled WGS sequence"/>
</dbReference>
<protein>
    <submittedName>
        <fullName evidence="1">Uncharacterized protein</fullName>
    </submittedName>
</protein>
<reference evidence="1 2" key="1">
    <citation type="submission" date="2015-09" db="EMBL/GenBank/DDBJ databases">
        <title>Genome announcement of multiple Pseudomonas syringae strains.</title>
        <authorList>
            <person name="Thakur S."/>
            <person name="Wang P.W."/>
            <person name="Gong Y."/>
            <person name="Weir B.S."/>
            <person name="Guttman D.S."/>
        </authorList>
    </citation>
    <scope>NUCLEOTIDE SEQUENCE [LARGE SCALE GENOMIC DNA]</scope>
    <source>
        <strain evidence="1 2">ICMP6289</strain>
    </source>
</reference>
<proteinExistence type="predicted"/>
<sequence>MVQAVKLAVVAQAIQRLTGGVGVHVIDQDSLDRRGVAEMNQDFIDQQLAFVVRVTGVDNFRGATDQLLDHF</sequence>
<comment type="caution">
    <text evidence="1">The sequence shown here is derived from an EMBL/GenBank/DDBJ whole genome shotgun (WGS) entry which is preliminary data.</text>
</comment>
<evidence type="ECO:0000313" key="2">
    <source>
        <dbReference type="Proteomes" id="UP000050455"/>
    </source>
</evidence>
<evidence type="ECO:0000313" key="1">
    <source>
        <dbReference type="EMBL" id="KPX94690.1"/>
    </source>
</evidence>
<accession>A0A0P9W4H1</accession>